<evidence type="ECO:0000313" key="2">
    <source>
        <dbReference type="Proteomes" id="UP000831701"/>
    </source>
</evidence>
<dbReference type="Proteomes" id="UP000831701">
    <property type="component" value="Chromosome 10"/>
</dbReference>
<keyword evidence="2" id="KW-1185">Reference proteome</keyword>
<name>A0ACB8WG95_9TELE</name>
<evidence type="ECO:0000313" key="1">
    <source>
        <dbReference type="EMBL" id="KAI3366720.1"/>
    </source>
</evidence>
<accession>A0ACB8WG95</accession>
<proteinExistence type="predicted"/>
<sequence>MARAWSSASLALAGAAVSQGPQGCPPQCSCSNQQGKVVCTRRGLTRVPPGIPANTRHLNLMENAIEAVQADSFRHLHHLEVLQLGRNAIRQIEVGAFNGLTSLNTLELFDNRLTVVPSGAFEYLSKLRELWLRNNPIESIPSYAFNRVPSLMRLDLGELRKLEYISEGAFEGLQNLKYLNLGMCNIKGDMPNLSPLKGLEELEISENLFPELKPGSFKGMRSLKKLWVMNSQITVIERNAFDDLSSLVELNLAHNNLSAVPHDLFSPLRYLVELHLHHNPWNCGCEAVWLARWLREYIPTNSTCCGRCHSPASMRGRQLVEVDRGEGAAVQCSAPFIADAPRDLNISAGRVAELRCRTAPMSAVRWLLPNGTILTHASGHPRISVLNDGTLNFSNVLAADTGTYTCMVSNAAGNSNASAYLNVSAAELNTSNLSYFTTVTVEVLGPTTEMPKPKTTTTTAAAAGAGVAGGGGVGLGTTTTTASPSVFQPVFISTPTVLLQSTDSPPGAAKTSVAPGLQGATSKPGKSGPSLDEVMKTTKIIIGCFVAVTLLAAVMLIAFYKLRKRHQQRSTVAAARTVEIIQVDEEDLPPPASAAQETALTLPEIRDHNSIHKLDFISHKTDYSFHKPKAEYKPQPDFTLHKPKAEYTTYKPNMDFSSHKFIPDYSTHKSTPDFSLHRPKPDYSPFRQDYSTHKPKAEYSPFKPDFGTHPKTKSDYSPFKPDYSTHPRQKPDFSPFKRDYSTQPKPKHDYSPLKSDYNSQHKPKAEYSPFKPDFGTHPRSKPDYSPFKPDYSTQPKPRGDYNSQRSKADSTYKPKDPYTPHKTATDYSAFKTDFSPHKTDYSAFKSDFSPHTQRPKLDYSPHKVDYSPHKVDYSTLKPKYNTYKPTGHGAKWTDNNVGNSLPRTLPSTITAMAEPFVIKTHTKEKPATTYFYDPVQWLGPRDDSSQEGEEGEEFECYPPGMKVQVRYGRGRNLKTYEATVKEADVEGGEVLYLVHYCGWNVRYDEWIKADKIVRPANKNNKAERERDRLERLNDRDVLGPSPNGNRVPRSKCGLSQDVFSKMDEGEDKGTQQSPVKSIEITSILNGLQASEMSTDESEHEDEEGERNEEDRPGCRGSPRKAPPEPSQTSEGWESGTPSEAPKPSPVSIKSQDTAGAESTDVGKRRSQPEPEGETSTRKRKSDSVAEKTPKGQSKAKTRNTRSADWLPGGSPRKLEERAAGPGEERGASSSSSSDDEGAAQAESQVEESERSRPKTKGSPSKKYNGMKDKTKTSRQAGFWEIPEKRAKTSGNTEERPAVRSKGQKDVWSSIQAQWPKKTLKELFSDSDTEAANSPPPPVPSCLEEPLNVEQDAGPEDEVSEEQMENDKLQEFPSSGSNSVLNTPPTTPESPSGGGSAVDDSSQAQPSSPPPSIPAALPSEPVSDALPPGPIQEEVAGGRSETESSTVEVESLGGELQDLPQDEGAGSPSKAFDVSLSCNSSSSCSLELSSSSQQESEQKSKAPASQKRQKESQTGGASKKHKPNRKSLGVPPKKNRKTANSSDSEDQSVVEGAAKSTASKNSASDVKAATSPKCHGRSPPSSHKYHKQGDADHPQHRDNHGRSPRVYKWSFQMSDLEKMSSLERISFLQEKLQDIRNHYLSLKSEVASIDRRRKRMKKKERESTVAASSSSSSSSSSPSSSSLTAAVMLTLADPPVSSSSSSSQNSGVSVECSSVLAVSRPSRGADESSRIMMSGRTSAVVAGVCGALFIAYCIYFDRKRRSDPRFKEKLRERRRKKNASRTRAGMGKLPDLKDGEAVQKFFLEEIQRGEELLSQGEFEKGVDHLTNAIAVCGQPQQLLQVLQQTLPPPAFQMLLTKLPTITQFP</sequence>
<organism evidence="1 2">
    <name type="scientific">Scortum barcoo</name>
    <name type="common">barcoo grunter</name>
    <dbReference type="NCBI Taxonomy" id="214431"/>
    <lineage>
        <taxon>Eukaryota</taxon>
        <taxon>Metazoa</taxon>
        <taxon>Chordata</taxon>
        <taxon>Craniata</taxon>
        <taxon>Vertebrata</taxon>
        <taxon>Euteleostomi</taxon>
        <taxon>Actinopterygii</taxon>
        <taxon>Neopterygii</taxon>
        <taxon>Teleostei</taxon>
        <taxon>Neoteleostei</taxon>
        <taxon>Acanthomorphata</taxon>
        <taxon>Eupercaria</taxon>
        <taxon>Centrarchiformes</taxon>
        <taxon>Terapontoidei</taxon>
        <taxon>Terapontidae</taxon>
        <taxon>Scortum</taxon>
    </lineage>
</organism>
<comment type="caution">
    <text evidence="1">The sequence shown here is derived from an EMBL/GenBank/DDBJ whole genome shotgun (WGS) entry which is preliminary data.</text>
</comment>
<protein>
    <submittedName>
        <fullName evidence="1">Uncharacterized protein</fullName>
    </submittedName>
</protein>
<gene>
    <name evidence="1" type="ORF">L3Q82_009395</name>
</gene>
<reference evidence="1" key="1">
    <citation type="submission" date="2022-04" db="EMBL/GenBank/DDBJ databases">
        <title>Jade perch genome.</title>
        <authorList>
            <person name="Chao B."/>
        </authorList>
    </citation>
    <scope>NUCLEOTIDE SEQUENCE</scope>
    <source>
        <strain evidence="1">CB-2022</strain>
    </source>
</reference>
<dbReference type="EMBL" id="CM041540">
    <property type="protein sequence ID" value="KAI3366720.1"/>
    <property type="molecule type" value="Genomic_DNA"/>
</dbReference>